<reference evidence="3" key="1">
    <citation type="submission" date="2020-05" db="EMBL/GenBank/DDBJ databases">
        <title>Frigoriglobus tundricola gen. nov., sp. nov., a psychrotolerant cellulolytic planctomycete of the family Gemmataceae with two divergent copies of 16S rRNA gene.</title>
        <authorList>
            <person name="Kulichevskaya I.S."/>
            <person name="Ivanova A.A."/>
            <person name="Naumoff D.G."/>
            <person name="Beletsky A.V."/>
            <person name="Rijpstra W.I.C."/>
            <person name="Sinninghe Damste J.S."/>
            <person name="Mardanov A.V."/>
            <person name="Ravin N.V."/>
            <person name="Dedysh S.N."/>
        </authorList>
    </citation>
    <scope>NUCLEOTIDE SEQUENCE [LARGE SCALE GENOMIC DNA]</scope>
    <source>
        <strain evidence="3">PL17</strain>
    </source>
</reference>
<feature type="domain" description="HTH marR-type" evidence="1">
    <location>
        <begin position="4"/>
        <end position="137"/>
    </location>
</feature>
<dbReference type="PRINTS" id="PR00598">
    <property type="entry name" value="HTHMARR"/>
</dbReference>
<evidence type="ECO:0000259" key="1">
    <source>
        <dbReference type="PROSITE" id="PS50995"/>
    </source>
</evidence>
<keyword evidence="3" id="KW-1185">Reference proteome</keyword>
<dbReference type="Proteomes" id="UP000503447">
    <property type="component" value="Chromosome"/>
</dbReference>
<dbReference type="SUPFAM" id="SSF46785">
    <property type="entry name" value="Winged helix' DNA-binding domain"/>
    <property type="match status" value="1"/>
</dbReference>
<gene>
    <name evidence="2" type="ORF">FTUN_6858</name>
</gene>
<dbReference type="PANTHER" id="PTHR33164">
    <property type="entry name" value="TRANSCRIPTIONAL REGULATOR, MARR FAMILY"/>
    <property type="match status" value="1"/>
</dbReference>
<dbReference type="PANTHER" id="PTHR33164:SF43">
    <property type="entry name" value="HTH-TYPE TRANSCRIPTIONAL REPRESSOR YETL"/>
    <property type="match status" value="1"/>
</dbReference>
<dbReference type="Pfam" id="PF01047">
    <property type="entry name" value="MarR"/>
    <property type="match status" value="1"/>
</dbReference>
<evidence type="ECO:0000313" key="2">
    <source>
        <dbReference type="EMBL" id="QJW99256.1"/>
    </source>
</evidence>
<dbReference type="RefSeq" id="WP_171474245.1">
    <property type="nucleotide sequence ID" value="NZ_CP053452.2"/>
</dbReference>
<dbReference type="GO" id="GO:0006950">
    <property type="term" value="P:response to stress"/>
    <property type="evidence" value="ECO:0007669"/>
    <property type="project" value="TreeGrafter"/>
</dbReference>
<dbReference type="AlphaFoldDB" id="A0A6M5Z0J3"/>
<dbReference type="KEGG" id="ftj:FTUN_6858"/>
<dbReference type="SMART" id="SM00347">
    <property type="entry name" value="HTH_MARR"/>
    <property type="match status" value="1"/>
</dbReference>
<evidence type="ECO:0000313" key="3">
    <source>
        <dbReference type="Proteomes" id="UP000503447"/>
    </source>
</evidence>
<dbReference type="InterPro" id="IPR036390">
    <property type="entry name" value="WH_DNA-bd_sf"/>
</dbReference>
<dbReference type="InterPro" id="IPR039422">
    <property type="entry name" value="MarR/SlyA-like"/>
</dbReference>
<dbReference type="Gene3D" id="1.10.10.10">
    <property type="entry name" value="Winged helix-like DNA-binding domain superfamily/Winged helix DNA-binding domain"/>
    <property type="match status" value="1"/>
</dbReference>
<dbReference type="PROSITE" id="PS50995">
    <property type="entry name" value="HTH_MARR_2"/>
    <property type="match status" value="1"/>
</dbReference>
<protein>
    <submittedName>
        <fullName evidence="2">Transcriptional regulator, MarR family</fullName>
    </submittedName>
</protein>
<name>A0A6M5Z0J3_9BACT</name>
<proteinExistence type="predicted"/>
<dbReference type="InterPro" id="IPR036388">
    <property type="entry name" value="WH-like_DNA-bd_sf"/>
</dbReference>
<dbReference type="GO" id="GO:0003700">
    <property type="term" value="F:DNA-binding transcription factor activity"/>
    <property type="evidence" value="ECO:0007669"/>
    <property type="project" value="InterPro"/>
</dbReference>
<dbReference type="InterPro" id="IPR000835">
    <property type="entry name" value="HTH_MarR-typ"/>
</dbReference>
<dbReference type="EMBL" id="CP053452">
    <property type="protein sequence ID" value="QJW99256.1"/>
    <property type="molecule type" value="Genomic_DNA"/>
</dbReference>
<organism evidence="2 3">
    <name type="scientific">Frigoriglobus tundricola</name>
    <dbReference type="NCBI Taxonomy" id="2774151"/>
    <lineage>
        <taxon>Bacteria</taxon>
        <taxon>Pseudomonadati</taxon>
        <taxon>Planctomycetota</taxon>
        <taxon>Planctomycetia</taxon>
        <taxon>Gemmatales</taxon>
        <taxon>Gemmataceae</taxon>
        <taxon>Frigoriglobus</taxon>
    </lineage>
</organism>
<accession>A0A6M5Z0J3</accession>
<sequence length="157" mass="17024">MAQGHDIAIALRGAYLALHRRSESAFAAHGVTADQFVLLATLSRGGHALTQRELARRMSSDPSTVRAMLVLLEQRGLVGRDAHPTDARARAVALTARGERAFRQLWTASEPVREQVLGALQPDEAETFVRLLARVAHRLNPESVPVGGPTPSHSPEE</sequence>